<evidence type="ECO:0000313" key="4">
    <source>
        <dbReference type="Proteomes" id="UP000886653"/>
    </source>
</evidence>
<keyword evidence="4" id="KW-1185">Reference proteome</keyword>
<dbReference type="EMBL" id="MU167248">
    <property type="protein sequence ID" value="KAG0147424.1"/>
    <property type="molecule type" value="Genomic_DNA"/>
</dbReference>
<dbReference type="OrthoDB" id="2505218at2759"/>
<sequence length="254" mass="27776">MHRVYFFVLAAVFLSCAVNFASAGVSTRRTDTIRKFIRVNNAKRSLQDDRTEDTSIDAFDSQRMLEHQPDSEEHGFMMISATSGGSDSMFDGGQEGGNSMSIEMLVMDFGEKDGAENQARRASSPTIATVKSIKRILSPPSFPPTLRALQITDDTRAKADRLRMLADRSARESTDPFMKLVESLGAAMAAQEAETQAEASKTIRAEPAAPKASEGKLEDALPTVVQKAPQSQNTFTLSEGKSFDTYNTSHHSQL</sequence>
<dbReference type="PROSITE" id="PS51257">
    <property type="entry name" value="PROKAR_LIPOPROTEIN"/>
    <property type="match status" value="1"/>
</dbReference>
<evidence type="ECO:0000256" key="1">
    <source>
        <dbReference type="SAM" id="MobiDB-lite"/>
    </source>
</evidence>
<protein>
    <submittedName>
        <fullName evidence="3">Uncharacterized protein</fullName>
    </submittedName>
</protein>
<keyword evidence="2" id="KW-0732">Signal</keyword>
<accession>A0A9P6NNL0</accession>
<dbReference type="Proteomes" id="UP000886653">
    <property type="component" value="Unassembled WGS sequence"/>
</dbReference>
<dbReference type="AlphaFoldDB" id="A0A9P6NNL0"/>
<name>A0A9P6NNL0_9BASI</name>
<proteinExistence type="predicted"/>
<evidence type="ECO:0000313" key="3">
    <source>
        <dbReference type="EMBL" id="KAG0147424.1"/>
    </source>
</evidence>
<organism evidence="3 4">
    <name type="scientific">Cronartium quercuum f. sp. fusiforme G11</name>
    <dbReference type="NCBI Taxonomy" id="708437"/>
    <lineage>
        <taxon>Eukaryota</taxon>
        <taxon>Fungi</taxon>
        <taxon>Dikarya</taxon>
        <taxon>Basidiomycota</taxon>
        <taxon>Pucciniomycotina</taxon>
        <taxon>Pucciniomycetes</taxon>
        <taxon>Pucciniales</taxon>
        <taxon>Coleosporiaceae</taxon>
        <taxon>Cronartium</taxon>
    </lineage>
</organism>
<feature type="compositionally biased region" description="Polar residues" evidence="1">
    <location>
        <begin position="228"/>
        <end position="254"/>
    </location>
</feature>
<feature type="signal peptide" evidence="2">
    <location>
        <begin position="1"/>
        <end position="23"/>
    </location>
</feature>
<feature type="region of interest" description="Disordered" evidence="1">
    <location>
        <begin position="195"/>
        <end position="254"/>
    </location>
</feature>
<reference evidence="3" key="1">
    <citation type="submission" date="2013-11" db="EMBL/GenBank/DDBJ databases">
        <title>Genome sequence of the fusiform rust pathogen reveals effectors for host alternation and coevolution with pine.</title>
        <authorList>
            <consortium name="DOE Joint Genome Institute"/>
            <person name="Smith K."/>
            <person name="Pendleton A."/>
            <person name="Kubisiak T."/>
            <person name="Anderson C."/>
            <person name="Salamov A."/>
            <person name="Aerts A."/>
            <person name="Riley R."/>
            <person name="Clum A."/>
            <person name="Lindquist E."/>
            <person name="Ence D."/>
            <person name="Campbell M."/>
            <person name="Kronenberg Z."/>
            <person name="Feau N."/>
            <person name="Dhillon B."/>
            <person name="Hamelin R."/>
            <person name="Burleigh J."/>
            <person name="Smith J."/>
            <person name="Yandell M."/>
            <person name="Nelson C."/>
            <person name="Grigoriev I."/>
            <person name="Davis J."/>
        </authorList>
    </citation>
    <scope>NUCLEOTIDE SEQUENCE</scope>
    <source>
        <strain evidence="3">G11</strain>
    </source>
</reference>
<comment type="caution">
    <text evidence="3">The sequence shown here is derived from an EMBL/GenBank/DDBJ whole genome shotgun (WGS) entry which is preliminary data.</text>
</comment>
<feature type="chain" id="PRO_5040419108" evidence="2">
    <location>
        <begin position="24"/>
        <end position="254"/>
    </location>
</feature>
<evidence type="ECO:0000256" key="2">
    <source>
        <dbReference type="SAM" id="SignalP"/>
    </source>
</evidence>
<gene>
    <name evidence="3" type="ORF">CROQUDRAFT_42912</name>
</gene>